<protein>
    <submittedName>
        <fullName evidence="1">DUF951 domain-containing protein</fullName>
    </submittedName>
</protein>
<evidence type="ECO:0000313" key="2">
    <source>
        <dbReference type="Proteomes" id="UP001321786"/>
    </source>
</evidence>
<keyword evidence="2" id="KW-1185">Reference proteome</keyword>
<dbReference type="PANTHER" id="PTHR38455">
    <property type="entry name" value="HYPOTHETICAL CYTOSOLIC PROTEIN"/>
    <property type="match status" value="1"/>
</dbReference>
<dbReference type="EMBL" id="AP028654">
    <property type="protein sequence ID" value="BEP30415.1"/>
    <property type="molecule type" value="Genomic_DNA"/>
</dbReference>
<dbReference type="KEGG" id="hprf:HLPR_27460"/>
<name>A0AAU9EVE4_9FIRM</name>
<accession>A0AAU9EVE4</accession>
<dbReference type="PANTHER" id="PTHR38455:SF1">
    <property type="entry name" value="DUF951 DOMAIN-CONTAINING PROTEIN"/>
    <property type="match status" value="1"/>
</dbReference>
<dbReference type="InterPro" id="IPR009296">
    <property type="entry name" value="DUF951"/>
</dbReference>
<reference evidence="1 2" key="1">
    <citation type="submission" date="2023-08" db="EMBL/GenBank/DDBJ databases">
        <title>Helicovermis profunda gen. nov., sp. nov., a novel mesophilic, fermentative bacterium within the Bacillota from a deep-sea hydrothermal vent chimney.</title>
        <authorList>
            <person name="Miyazaki U."/>
            <person name="Mizutani D."/>
            <person name="Hashimoto Y."/>
            <person name="Tame A."/>
            <person name="Sawayama S."/>
            <person name="Miyazaki J."/>
            <person name="Takai K."/>
            <person name="Nakagawa S."/>
        </authorList>
    </citation>
    <scope>NUCLEOTIDE SEQUENCE [LARGE SCALE GENOMIC DNA]</scope>
    <source>
        <strain evidence="1 2">S502</strain>
    </source>
</reference>
<dbReference type="AlphaFoldDB" id="A0AAU9EVE4"/>
<dbReference type="Proteomes" id="UP001321786">
    <property type="component" value="Chromosome"/>
</dbReference>
<gene>
    <name evidence="1" type="ORF">HLPR_27460</name>
</gene>
<dbReference type="PIRSF" id="PIRSF037263">
    <property type="entry name" value="DUF951_bac"/>
    <property type="match status" value="1"/>
</dbReference>
<proteinExistence type="predicted"/>
<dbReference type="RefSeq" id="WP_338536001.1">
    <property type="nucleotide sequence ID" value="NZ_AP028654.1"/>
</dbReference>
<organism evidence="1 2">
    <name type="scientific">Helicovermis profundi</name>
    <dbReference type="NCBI Taxonomy" id="3065157"/>
    <lineage>
        <taxon>Bacteria</taxon>
        <taxon>Bacillati</taxon>
        <taxon>Bacillota</taxon>
        <taxon>Clostridia</taxon>
        <taxon>Helicovermis</taxon>
    </lineage>
</organism>
<dbReference type="Pfam" id="PF06107">
    <property type="entry name" value="DUF951"/>
    <property type="match status" value="1"/>
</dbReference>
<evidence type="ECO:0000313" key="1">
    <source>
        <dbReference type="EMBL" id="BEP30415.1"/>
    </source>
</evidence>
<sequence>MPMELRVGDIVETKKNHPCGNNKFEVRRIGMDFRIKCIKCEKQIWITRVNFEKRVKKVQRNGEYITDFRK</sequence>